<dbReference type="Proteomes" id="UP000435304">
    <property type="component" value="Unassembled WGS sequence"/>
</dbReference>
<feature type="region of interest" description="Disordered" evidence="3">
    <location>
        <begin position="54"/>
        <end position="73"/>
    </location>
</feature>
<protein>
    <submittedName>
        <fullName evidence="5">ANTAR domain-containing protein</fullName>
    </submittedName>
</protein>
<organism evidence="5 6">
    <name type="scientific">Auraticoccus cholistanensis</name>
    <dbReference type="NCBI Taxonomy" id="2656650"/>
    <lineage>
        <taxon>Bacteria</taxon>
        <taxon>Bacillati</taxon>
        <taxon>Actinomycetota</taxon>
        <taxon>Actinomycetes</taxon>
        <taxon>Propionibacteriales</taxon>
        <taxon>Propionibacteriaceae</taxon>
        <taxon>Auraticoccus</taxon>
    </lineage>
</organism>
<dbReference type="Gene3D" id="1.10.10.10">
    <property type="entry name" value="Winged helix-like DNA-binding domain superfamily/Winged helix DNA-binding domain"/>
    <property type="match status" value="1"/>
</dbReference>
<evidence type="ECO:0000256" key="1">
    <source>
        <dbReference type="ARBA" id="ARBA00023015"/>
    </source>
</evidence>
<dbReference type="SUPFAM" id="SSF52172">
    <property type="entry name" value="CheY-like"/>
    <property type="match status" value="1"/>
</dbReference>
<evidence type="ECO:0000256" key="2">
    <source>
        <dbReference type="ARBA" id="ARBA00023163"/>
    </source>
</evidence>
<sequence length="218" mass="22989">MMEFSVDAARWHSWASRLVEAPTARMPLELLALACELVPGGSVSLRLDPDEIHLSDPRPGLLEEEQTSTGAGPATMVGPTALALPAADVAATWPPLAAAVDGTGLRSCLALALVVGEQRLGSLTLWAPGPEALEEPLPRVAGALAALASVVLALRRREQQLEEAIASRDVLGQAKGILMERLGLDPDQAFELLTAVSQRRNSKVRAIAEQLTTAGELE</sequence>
<dbReference type="SMART" id="SM01012">
    <property type="entry name" value="ANTAR"/>
    <property type="match status" value="1"/>
</dbReference>
<feature type="domain" description="ANTAR" evidence="4">
    <location>
        <begin position="151"/>
        <end position="212"/>
    </location>
</feature>
<keyword evidence="6" id="KW-1185">Reference proteome</keyword>
<dbReference type="Pfam" id="PF03861">
    <property type="entry name" value="ANTAR"/>
    <property type="match status" value="1"/>
</dbReference>
<dbReference type="EMBL" id="WPCU01000009">
    <property type="protein sequence ID" value="MVA76964.1"/>
    <property type="molecule type" value="Genomic_DNA"/>
</dbReference>
<keyword evidence="2" id="KW-0804">Transcription</keyword>
<dbReference type="InterPro" id="IPR029016">
    <property type="entry name" value="GAF-like_dom_sf"/>
</dbReference>
<dbReference type="InterPro" id="IPR005561">
    <property type="entry name" value="ANTAR"/>
</dbReference>
<evidence type="ECO:0000313" key="6">
    <source>
        <dbReference type="Proteomes" id="UP000435304"/>
    </source>
</evidence>
<dbReference type="PROSITE" id="PS50921">
    <property type="entry name" value="ANTAR"/>
    <property type="match status" value="1"/>
</dbReference>
<comment type="caution">
    <text evidence="5">The sequence shown here is derived from an EMBL/GenBank/DDBJ whole genome shotgun (WGS) entry which is preliminary data.</text>
</comment>
<proteinExistence type="predicted"/>
<reference evidence="5 6" key="1">
    <citation type="submission" date="2019-12" db="EMBL/GenBank/DDBJ databases">
        <title>Auraticoccus cholistani sp. nov., an actinomycete isolated from soil of Cholistan desert.</title>
        <authorList>
            <person name="Cheema M.T."/>
        </authorList>
    </citation>
    <scope>NUCLEOTIDE SEQUENCE [LARGE SCALE GENOMIC DNA]</scope>
    <source>
        <strain evidence="5 6">F435</strain>
    </source>
</reference>
<gene>
    <name evidence="5" type="ORF">GC722_13160</name>
</gene>
<accession>A0A6A9UYP8</accession>
<keyword evidence="1" id="KW-0805">Transcription regulation</keyword>
<dbReference type="Gene3D" id="3.30.450.40">
    <property type="match status" value="1"/>
</dbReference>
<name>A0A6A9UYP8_9ACTN</name>
<dbReference type="GO" id="GO:0003723">
    <property type="term" value="F:RNA binding"/>
    <property type="evidence" value="ECO:0007669"/>
    <property type="project" value="InterPro"/>
</dbReference>
<evidence type="ECO:0000313" key="5">
    <source>
        <dbReference type="EMBL" id="MVA76964.1"/>
    </source>
</evidence>
<dbReference type="InterPro" id="IPR011006">
    <property type="entry name" value="CheY-like_superfamily"/>
</dbReference>
<evidence type="ECO:0000256" key="3">
    <source>
        <dbReference type="SAM" id="MobiDB-lite"/>
    </source>
</evidence>
<dbReference type="SUPFAM" id="SSF55781">
    <property type="entry name" value="GAF domain-like"/>
    <property type="match status" value="1"/>
</dbReference>
<evidence type="ECO:0000259" key="4">
    <source>
        <dbReference type="PROSITE" id="PS50921"/>
    </source>
</evidence>
<dbReference type="AlphaFoldDB" id="A0A6A9UYP8"/>
<dbReference type="InterPro" id="IPR036388">
    <property type="entry name" value="WH-like_DNA-bd_sf"/>
</dbReference>